<dbReference type="GO" id="GO:0003676">
    <property type="term" value="F:nucleic acid binding"/>
    <property type="evidence" value="ECO:0007669"/>
    <property type="project" value="InterPro"/>
</dbReference>
<dbReference type="Gene3D" id="3.30.420.10">
    <property type="entry name" value="Ribonuclease H-like superfamily/Ribonuclease H"/>
    <property type="match status" value="1"/>
</dbReference>
<feature type="domain" description="Integrase catalytic" evidence="1">
    <location>
        <begin position="125"/>
        <end position="289"/>
    </location>
</feature>
<evidence type="ECO:0000313" key="2">
    <source>
        <dbReference type="EMBL" id="WPU67210.1"/>
    </source>
</evidence>
<reference evidence="2 3" key="1">
    <citation type="submission" date="2023-11" db="EMBL/GenBank/DDBJ databases">
        <title>Peredibacter starrii A3.12.</title>
        <authorList>
            <person name="Mitchell R.J."/>
        </authorList>
    </citation>
    <scope>NUCLEOTIDE SEQUENCE [LARGE SCALE GENOMIC DNA]</scope>
    <source>
        <strain evidence="2 3">A3.12</strain>
    </source>
</reference>
<sequence length="292" mass="33744">MAFELIHKAITSSPSLKLQALCRVAGVSRSGFYYYLKNNENRVKRDLSSLEIIQKFFEKSRKKGGTRTIDMMIRNSGIKPINHKKIQRIKREYGLITKIRRKNPYKSLPTSENAFVPNLLRREFVTPLPNSIYSTDMTFLFYGSGEKAYLSATKDLGTNEIVSYKLMRSPSVSQFTEEFKSLLGTLSPNIRSSLIIHSDQGFQYTHEAFRNLLKEFGVTQSMSRRANCYDNAPIESFFGHFKDLLELKKCKTFEDVKNEVKEVMEYYNNERPQKALNNKAPACYRGFISGHF</sequence>
<organism evidence="2 3">
    <name type="scientific">Peredibacter starrii</name>
    <dbReference type="NCBI Taxonomy" id="28202"/>
    <lineage>
        <taxon>Bacteria</taxon>
        <taxon>Pseudomonadati</taxon>
        <taxon>Bdellovibrionota</taxon>
        <taxon>Bacteriovoracia</taxon>
        <taxon>Bacteriovoracales</taxon>
        <taxon>Bacteriovoracaceae</taxon>
        <taxon>Peredibacter</taxon>
    </lineage>
</organism>
<dbReference type="InterPro" id="IPR036397">
    <property type="entry name" value="RNaseH_sf"/>
</dbReference>
<dbReference type="PANTHER" id="PTHR46889">
    <property type="entry name" value="TRANSPOSASE INSF FOR INSERTION SEQUENCE IS3B-RELATED"/>
    <property type="match status" value="1"/>
</dbReference>
<dbReference type="EMBL" id="CP139487">
    <property type="protein sequence ID" value="WPU67210.1"/>
    <property type="molecule type" value="Genomic_DNA"/>
</dbReference>
<dbReference type="InterPro" id="IPR025948">
    <property type="entry name" value="HTH-like_dom"/>
</dbReference>
<gene>
    <name evidence="2" type="ORF">SOO65_05045</name>
</gene>
<dbReference type="InterPro" id="IPR001584">
    <property type="entry name" value="Integrase_cat-core"/>
</dbReference>
<dbReference type="PROSITE" id="PS50994">
    <property type="entry name" value="INTEGRASE"/>
    <property type="match status" value="1"/>
</dbReference>
<dbReference type="PANTHER" id="PTHR46889:SF4">
    <property type="entry name" value="TRANSPOSASE INSO FOR INSERTION SEQUENCE ELEMENT IS911B-RELATED"/>
    <property type="match status" value="1"/>
</dbReference>
<dbReference type="Pfam" id="PF13333">
    <property type="entry name" value="rve_2"/>
    <property type="match status" value="1"/>
</dbReference>
<dbReference type="Pfam" id="PF13276">
    <property type="entry name" value="HTH_21"/>
    <property type="match status" value="1"/>
</dbReference>
<dbReference type="InterPro" id="IPR012337">
    <property type="entry name" value="RNaseH-like_sf"/>
</dbReference>
<dbReference type="RefSeq" id="WP_321400179.1">
    <property type="nucleotide sequence ID" value="NZ_CP139487.1"/>
</dbReference>
<dbReference type="InterPro" id="IPR048020">
    <property type="entry name" value="Transpos_IS3"/>
</dbReference>
<dbReference type="KEGG" id="psti:SOO65_05045"/>
<name>A0AAX4HV22_9BACT</name>
<evidence type="ECO:0000259" key="1">
    <source>
        <dbReference type="PROSITE" id="PS50994"/>
    </source>
</evidence>
<dbReference type="GO" id="GO:0015074">
    <property type="term" value="P:DNA integration"/>
    <property type="evidence" value="ECO:0007669"/>
    <property type="project" value="InterPro"/>
</dbReference>
<dbReference type="SUPFAM" id="SSF53098">
    <property type="entry name" value="Ribonuclease H-like"/>
    <property type="match status" value="1"/>
</dbReference>
<dbReference type="NCBIfam" id="NF033516">
    <property type="entry name" value="transpos_IS3"/>
    <property type="match status" value="1"/>
</dbReference>
<protein>
    <submittedName>
        <fullName evidence="2">IS3 family transposase</fullName>
    </submittedName>
</protein>
<keyword evidence="3" id="KW-1185">Reference proteome</keyword>
<evidence type="ECO:0000313" key="3">
    <source>
        <dbReference type="Proteomes" id="UP001324634"/>
    </source>
</evidence>
<dbReference type="AlphaFoldDB" id="A0AAX4HV22"/>
<dbReference type="Pfam" id="PF00665">
    <property type="entry name" value="rve"/>
    <property type="match status" value="1"/>
</dbReference>
<proteinExistence type="predicted"/>
<dbReference type="Proteomes" id="UP001324634">
    <property type="component" value="Chromosome"/>
</dbReference>
<accession>A0AAX4HV22</accession>
<dbReference type="InterPro" id="IPR050900">
    <property type="entry name" value="Transposase_IS3/IS150/IS904"/>
</dbReference>